<comment type="similarity">
    <text evidence="1">Belongs to the class IV-like SAM-binding methyltransferase superfamily. RNA methyltransferase TrmH family.</text>
</comment>
<proteinExistence type="inferred from homology"/>
<dbReference type="GO" id="GO:0008173">
    <property type="term" value="F:RNA methyltransferase activity"/>
    <property type="evidence" value="ECO:0007669"/>
    <property type="project" value="InterPro"/>
</dbReference>
<dbReference type="RefSeq" id="WP_013164776.1">
    <property type="nucleotide sequence ID" value="NC_014216.1"/>
</dbReference>
<dbReference type="GO" id="GO:0003723">
    <property type="term" value="F:RNA binding"/>
    <property type="evidence" value="ECO:0007669"/>
    <property type="project" value="InterPro"/>
</dbReference>
<dbReference type="AlphaFoldDB" id="D6Z110"/>
<keyword evidence="8" id="KW-1185">Reference proteome</keyword>
<dbReference type="SUPFAM" id="SSF75217">
    <property type="entry name" value="alpha/beta knot"/>
    <property type="match status" value="1"/>
</dbReference>
<dbReference type="Pfam" id="PF00588">
    <property type="entry name" value="SpoU_methylase"/>
    <property type="match status" value="1"/>
</dbReference>
<dbReference type="GO" id="GO:0005829">
    <property type="term" value="C:cytosol"/>
    <property type="evidence" value="ECO:0007669"/>
    <property type="project" value="TreeGrafter"/>
</dbReference>
<dbReference type="KEGG" id="dak:DaAHT2_2609"/>
<dbReference type="InterPro" id="IPR001537">
    <property type="entry name" value="SpoU_MeTrfase"/>
</dbReference>
<dbReference type="CDD" id="cd18093">
    <property type="entry name" value="SpoU-like_TrmJ"/>
    <property type="match status" value="1"/>
</dbReference>
<accession>D6Z110</accession>
<evidence type="ECO:0000259" key="6">
    <source>
        <dbReference type="Pfam" id="PF00588"/>
    </source>
</evidence>
<evidence type="ECO:0000256" key="4">
    <source>
        <dbReference type="ARBA" id="ARBA00022691"/>
    </source>
</evidence>
<keyword evidence="4" id="KW-0949">S-adenosyl-L-methionine</keyword>
<evidence type="ECO:0000256" key="5">
    <source>
        <dbReference type="SAM" id="MobiDB-lite"/>
    </source>
</evidence>
<keyword evidence="3 7" id="KW-0808">Transferase</keyword>
<gene>
    <name evidence="7" type="ordered locus">DaAHT2_2609</name>
</gene>
<keyword evidence="2 7" id="KW-0489">Methyltransferase</keyword>
<dbReference type="Gene3D" id="1.10.8.590">
    <property type="match status" value="1"/>
</dbReference>
<dbReference type="Proteomes" id="UP000001508">
    <property type="component" value="Chromosome"/>
</dbReference>
<dbReference type="PANTHER" id="PTHR42786">
    <property type="entry name" value="TRNA/RRNA METHYLTRANSFERASE"/>
    <property type="match status" value="1"/>
</dbReference>
<dbReference type="InParanoid" id="D6Z110"/>
<organism evidence="7 8">
    <name type="scientific">Desulfurivibrio alkaliphilus (strain DSM 19089 / UNIQEM U267 / AHT2)</name>
    <dbReference type="NCBI Taxonomy" id="589865"/>
    <lineage>
        <taxon>Bacteria</taxon>
        <taxon>Pseudomonadati</taxon>
        <taxon>Thermodesulfobacteriota</taxon>
        <taxon>Desulfobulbia</taxon>
        <taxon>Desulfobulbales</taxon>
        <taxon>Desulfobulbaceae</taxon>
        <taxon>Desulfurivibrio</taxon>
    </lineage>
</organism>
<dbReference type="GO" id="GO:0002128">
    <property type="term" value="P:tRNA nucleoside ribose methylation"/>
    <property type="evidence" value="ECO:0007669"/>
    <property type="project" value="TreeGrafter"/>
</dbReference>
<evidence type="ECO:0000313" key="8">
    <source>
        <dbReference type="Proteomes" id="UP000001508"/>
    </source>
</evidence>
<evidence type="ECO:0000256" key="2">
    <source>
        <dbReference type="ARBA" id="ARBA00022603"/>
    </source>
</evidence>
<dbReference type="Gene3D" id="3.40.1280.10">
    <property type="match status" value="1"/>
</dbReference>
<feature type="region of interest" description="Disordered" evidence="5">
    <location>
        <begin position="265"/>
        <end position="304"/>
    </location>
</feature>
<sequence>MPGLNQNNEAAALLANAAIVLKNPKFEENIGSAARIAMNMGIPSLIVVGEREYQRDKMLKTATHKAAALIDRLERHATVAEALAPFGRVIATSARQGRQRGMCPPPRTAMQAALPYLAANRVALLFGPEDRGLTNEDLYLCHQLTTIPTADFSSLNLAQAVAVLCYELHTAAHEAQTGRGPVVRPALATVHELEAMYGHVEQVLQKVGFLRPEDSSYWMKNIRSLLGRVGLRAKEARVVRGFCRQFLWYDAQRATAGAEVAPLAPGNGEAAPPAVAGAPQGGAGDFAPEVAGLVGESADSGERP</sequence>
<feature type="domain" description="tRNA/rRNA methyltransferase SpoU type" evidence="6">
    <location>
        <begin position="18"/>
        <end position="166"/>
    </location>
</feature>
<dbReference type="OrthoDB" id="9806346at2"/>
<dbReference type="InterPro" id="IPR029028">
    <property type="entry name" value="Alpha/beta_knot_MTases"/>
</dbReference>
<evidence type="ECO:0000313" key="7">
    <source>
        <dbReference type="EMBL" id="ADH87270.1"/>
    </source>
</evidence>
<dbReference type="eggNOG" id="COG0565">
    <property type="taxonomic scope" value="Bacteria"/>
</dbReference>
<name>D6Z110_DESAT</name>
<dbReference type="InterPro" id="IPR004384">
    <property type="entry name" value="RNA_MeTrfase_TrmJ/LasT"/>
</dbReference>
<reference evidence="8" key="1">
    <citation type="submission" date="2010-02" db="EMBL/GenBank/DDBJ databases">
        <title>Complete sequence of Desulfurivibrio alkaliphilus AHT2.</title>
        <authorList>
            <consortium name="US DOE Joint Genome Institute"/>
            <person name="Pitluck S."/>
            <person name="Chertkov O."/>
            <person name="Detter J.C."/>
            <person name="Han C."/>
            <person name="Tapia R."/>
            <person name="Larimer F."/>
            <person name="Land M."/>
            <person name="Hauser L."/>
            <person name="Kyrpides N."/>
            <person name="Mikhailova N."/>
            <person name="Sorokin D.Y."/>
            <person name="Muyzer G."/>
            <person name="Woyke T."/>
        </authorList>
    </citation>
    <scope>NUCLEOTIDE SEQUENCE [LARGE SCALE GENOMIC DNA]</scope>
    <source>
        <strain evidence="8">DSM 19089 / UNIQEM U267 / AHT2</strain>
    </source>
</reference>
<dbReference type="InterPro" id="IPR029026">
    <property type="entry name" value="tRNA_m1G_MTases_N"/>
</dbReference>
<dbReference type="PANTHER" id="PTHR42786:SF2">
    <property type="entry name" value="TRNA (CYTIDINE_URIDINE-2'-O-)-METHYLTRANSFERASE TRMJ"/>
    <property type="match status" value="1"/>
</dbReference>
<dbReference type="HOGENOM" id="CLU_056931_0_1_7"/>
<evidence type="ECO:0000256" key="1">
    <source>
        <dbReference type="ARBA" id="ARBA00007228"/>
    </source>
</evidence>
<dbReference type="FunCoup" id="D6Z110">
    <property type="interactions" value="158"/>
</dbReference>
<dbReference type="EMBL" id="CP001940">
    <property type="protein sequence ID" value="ADH87270.1"/>
    <property type="molecule type" value="Genomic_DNA"/>
</dbReference>
<dbReference type="STRING" id="589865.DaAHT2_2609"/>
<evidence type="ECO:0000256" key="3">
    <source>
        <dbReference type="ARBA" id="ARBA00022679"/>
    </source>
</evidence>
<protein>
    <submittedName>
        <fullName evidence="7">RNA methyltransferase, TrmH family, group 1</fullName>
    </submittedName>
</protein>
<feature type="compositionally biased region" description="Low complexity" evidence="5">
    <location>
        <begin position="265"/>
        <end position="278"/>
    </location>
</feature>